<dbReference type="CDD" id="cd00637">
    <property type="entry name" value="7tm_classA_rhodopsin-like"/>
    <property type="match status" value="1"/>
</dbReference>
<dbReference type="OrthoDB" id="9874984at2759"/>
<dbReference type="EMBL" id="AMQN01011520">
    <property type="status" value="NOT_ANNOTATED_CDS"/>
    <property type="molecule type" value="Genomic_DNA"/>
</dbReference>
<keyword evidence="2" id="KW-1003">Cell membrane</keyword>
<keyword evidence="8" id="KW-0325">Glycoprotein</keyword>
<evidence type="ECO:0000256" key="2">
    <source>
        <dbReference type="ARBA" id="ARBA00022475"/>
    </source>
</evidence>
<gene>
    <name evidence="12" type="ORF">CAPTEDRAFT_195610</name>
</gene>
<evidence type="ECO:0000256" key="5">
    <source>
        <dbReference type="ARBA" id="ARBA00023040"/>
    </source>
</evidence>
<keyword evidence="14" id="KW-1185">Reference proteome</keyword>
<feature type="transmembrane region" description="Helical" evidence="10">
    <location>
        <begin position="249"/>
        <end position="271"/>
    </location>
</feature>
<organism evidence="12">
    <name type="scientific">Capitella teleta</name>
    <name type="common">Polychaete worm</name>
    <dbReference type="NCBI Taxonomy" id="283909"/>
    <lineage>
        <taxon>Eukaryota</taxon>
        <taxon>Metazoa</taxon>
        <taxon>Spiralia</taxon>
        <taxon>Lophotrochozoa</taxon>
        <taxon>Annelida</taxon>
        <taxon>Polychaeta</taxon>
        <taxon>Sedentaria</taxon>
        <taxon>Scolecida</taxon>
        <taxon>Capitellidae</taxon>
        <taxon>Capitella</taxon>
    </lineage>
</organism>
<evidence type="ECO:0000256" key="8">
    <source>
        <dbReference type="ARBA" id="ARBA00023180"/>
    </source>
</evidence>
<evidence type="ECO:0000256" key="6">
    <source>
        <dbReference type="ARBA" id="ARBA00023136"/>
    </source>
</evidence>
<feature type="transmembrane region" description="Helical" evidence="10">
    <location>
        <begin position="103"/>
        <end position="128"/>
    </location>
</feature>
<keyword evidence="6 10" id="KW-0472">Membrane</keyword>
<feature type="transmembrane region" description="Helical" evidence="10">
    <location>
        <begin position="56"/>
        <end position="78"/>
    </location>
</feature>
<evidence type="ECO:0000256" key="4">
    <source>
        <dbReference type="ARBA" id="ARBA00022989"/>
    </source>
</evidence>
<sequence>MTTTESFTNGTVSYRTRYEEDEGITWVICCLAFLSNLLTIVTMVRTRHGIGQKARLYIISLAVSDIFMVPTLILELLLSRTRRLFRPIFNAPTDPDVLKYETIGNISLCLMYFTPMCASLFILLAVALDRLCALMKPLKYKAWITDTRIKLLIFSIWGYVIFAGSWIFIYTGLRVSPEVMLATYNPTDYLPPEINNYVLMPHMYAAVLATTVVYGIAYAQFKKIGKFRQTISTKSDEIEQRNMQRNQRFYRMVVSSIAMQIILWTPYTIVYNFVEINQPSTPAYITNYVQPFVYTVTICNSWVNPILYSVTNSDYRRAYYSVLTGHRAATNSVGTHNQATTMP</sequence>
<evidence type="ECO:0000259" key="11">
    <source>
        <dbReference type="PROSITE" id="PS50262"/>
    </source>
</evidence>
<keyword evidence="5" id="KW-0297">G-protein coupled receptor</keyword>
<dbReference type="PROSITE" id="PS50262">
    <property type="entry name" value="G_PROTEIN_RECEP_F1_2"/>
    <property type="match status" value="1"/>
</dbReference>
<proteinExistence type="predicted"/>
<dbReference type="STRING" id="283909.R7TXB1"/>
<keyword evidence="3 10" id="KW-0812">Transmembrane</keyword>
<dbReference type="Gene3D" id="1.20.1070.10">
    <property type="entry name" value="Rhodopsin 7-helix transmembrane proteins"/>
    <property type="match status" value="1"/>
</dbReference>
<dbReference type="EnsemblMetazoa" id="CapteT195610">
    <property type="protein sequence ID" value="CapteP195610"/>
    <property type="gene ID" value="CapteG195610"/>
</dbReference>
<dbReference type="Pfam" id="PF00001">
    <property type="entry name" value="7tm_1"/>
    <property type="match status" value="1"/>
</dbReference>
<evidence type="ECO:0000313" key="14">
    <source>
        <dbReference type="Proteomes" id="UP000014760"/>
    </source>
</evidence>
<feature type="transmembrane region" description="Helical" evidence="10">
    <location>
        <begin position="199"/>
        <end position="219"/>
    </location>
</feature>
<evidence type="ECO:0000256" key="9">
    <source>
        <dbReference type="ARBA" id="ARBA00023224"/>
    </source>
</evidence>
<feature type="transmembrane region" description="Helical" evidence="10">
    <location>
        <begin position="23"/>
        <end position="44"/>
    </location>
</feature>
<reference evidence="13" key="3">
    <citation type="submission" date="2015-06" db="UniProtKB">
        <authorList>
            <consortium name="EnsemblMetazoa"/>
        </authorList>
    </citation>
    <scope>IDENTIFICATION</scope>
</reference>
<dbReference type="InterPro" id="IPR017452">
    <property type="entry name" value="GPCR_Rhodpsn_7TM"/>
</dbReference>
<accession>R7TXB1</accession>
<dbReference type="InterPro" id="IPR000276">
    <property type="entry name" value="GPCR_Rhodpsn"/>
</dbReference>
<dbReference type="PANTHER" id="PTHR24246:SF27">
    <property type="entry name" value="ADENOSINE RECEPTOR, ISOFORM A"/>
    <property type="match status" value="1"/>
</dbReference>
<evidence type="ECO:0000256" key="3">
    <source>
        <dbReference type="ARBA" id="ARBA00022692"/>
    </source>
</evidence>
<evidence type="ECO:0000256" key="1">
    <source>
        <dbReference type="ARBA" id="ARBA00004651"/>
    </source>
</evidence>
<reference evidence="14" key="1">
    <citation type="submission" date="2012-12" db="EMBL/GenBank/DDBJ databases">
        <authorList>
            <person name="Hellsten U."/>
            <person name="Grimwood J."/>
            <person name="Chapman J.A."/>
            <person name="Shapiro H."/>
            <person name="Aerts A."/>
            <person name="Otillar R.P."/>
            <person name="Terry A.Y."/>
            <person name="Boore J.L."/>
            <person name="Simakov O."/>
            <person name="Marletaz F."/>
            <person name="Cho S.-J."/>
            <person name="Edsinger-Gonzales E."/>
            <person name="Havlak P."/>
            <person name="Kuo D.-H."/>
            <person name="Larsson T."/>
            <person name="Lv J."/>
            <person name="Arendt D."/>
            <person name="Savage R."/>
            <person name="Osoegawa K."/>
            <person name="de Jong P."/>
            <person name="Lindberg D.R."/>
            <person name="Seaver E.C."/>
            <person name="Weisblat D.A."/>
            <person name="Putnam N.H."/>
            <person name="Grigoriev I.V."/>
            <person name="Rokhsar D.S."/>
        </authorList>
    </citation>
    <scope>NUCLEOTIDE SEQUENCE</scope>
    <source>
        <strain evidence="14">I ESC-2004</strain>
    </source>
</reference>
<dbReference type="PANTHER" id="PTHR24246">
    <property type="entry name" value="OLFACTORY RECEPTOR AND ADENOSINE RECEPTOR"/>
    <property type="match status" value="1"/>
</dbReference>
<dbReference type="HOGENOM" id="CLU_931399_0_0_1"/>
<keyword evidence="4 10" id="KW-1133">Transmembrane helix</keyword>
<name>R7TXB1_CAPTE</name>
<reference evidence="12 14" key="2">
    <citation type="journal article" date="2013" name="Nature">
        <title>Insights into bilaterian evolution from three spiralian genomes.</title>
        <authorList>
            <person name="Simakov O."/>
            <person name="Marletaz F."/>
            <person name="Cho S.J."/>
            <person name="Edsinger-Gonzales E."/>
            <person name="Havlak P."/>
            <person name="Hellsten U."/>
            <person name="Kuo D.H."/>
            <person name="Larsson T."/>
            <person name="Lv J."/>
            <person name="Arendt D."/>
            <person name="Savage R."/>
            <person name="Osoegawa K."/>
            <person name="de Jong P."/>
            <person name="Grimwood J."/>
            <person name="Chapman J.A."/>
            <person name="Shapiro H."/>
            <person name="Aerts A."/>
            <person name="Otillar R.P."/>
            <person name="Terry A.Y."/>
            <person name="Boore J.L."/>
            <person name="Grigoriev I.V."/>
            <person name="Lindberg D.R."/>
            <person name="Seaver E.C."/>
            <person name="Weisblat D.A."/>
            <person name="Putnam N.H."/>
            <person name="Rokhsar D.S."/>
        </authorList>
    </citation>
    <scope>NUCLEOTIDE SEQUENCE</scope>
    <source>
        <strain evidence="12 14">I ESC-2004</strain>
    </source>
</reference>
<dbReference type="GO" id="GO:0004930">
    <property type="term" value="F:G protein-coupled receptor activity"/>
    <property type="evidence" value="ECO:0007669"/>
    <property type="project" value="UniProtKB-KW"/>
</dbReference>
<evidence type="ECO:0000313" key="13">
    <source>
        <dbReference type="EnsemblMetazoa" id="CapteP195610"/>
    </source>
</evidence>
<dbReference type="GO" id="GO:0005886">
    <property type="term" value="C:plasma membrane"/>
    <property type="evidence" value="ECO:0007669"/>
    <property type="project" value="UniProtKB-SubCell"/>
</dbReference>
<feature type="domain" description="G-protein coupled receptors family 1 profile" evidence="11">
    <location>
        <begin position="35"/>
        <end position="308"/>
    </location>
</feature>
<protein>
    <recommendedName>
        <fullName evidence="11">G-protein coupled receptors family 1 profile domain-containing protein</fullName>
    </recommendedName>
</protein>
<evidence type="ECO:0000256" key="7">
    <source>
        <dbReference type="ARBA" id="ARBA00023170"/>
    </source>
</evidence>
<dbReference type="AlphaFoldDB" id="R7TXB1"/>
<feature type="transmembrane region" description="Helical" evidence="10">
    <location>
        <begin position="149"/>
        <end position="170"/>
    </location>
</feature>
<keyword evidence="7" id="KW-0675">Receptor</keyword>
<dbReference type="SUPFAM" id="SSF81321">
    <property type="entry name" value="Family A G protein-coupled receptor-like"/>
    <property type="match status" value="1"/>
</dbReference>
<comment type="subcellular location">
    <subcellularLocation>
        <location evidence="1">Cell membrane</location>
        <topology evidence="1">Multi-pass membrane protein</topology>
    </subcellularLocation>
</comment>
<dbReference type="PRINTS" id="PR00237">
    <property type="entry name" value="GPCRRHODOPSN"/>
</dbReference>
<keyword evidence="9" id="KW-0807">Transducer</keyword>
<dbReference type="Proteomes" id="UP000014760">
    <property type="component" value="Unassembled WGS sequence"/>
</dbReference>
<dbReference type="EMBL" id="KB308919">
    <property type="protein sequence ID" value="ELT96086.1"/>
    <property type="molecule type" value="Genomic_DNA"/>
</dbReference>
<evidence type="ECO:0000256" key="10">
    <source>
        <dbReference type="SAM" id="Phobius"/>
    </source>
</evidence>
<feature type="transmembrane region" description="Helical" evidence="10">
    <location>
        <begin position="291"/>
        <end position="310"/>
    </location>
</feature>
<evidence type="ECO:0000313" key="12">
    <source>
        <dbReference type="EMBL" id="ELT96086.1"/>
    </source>
</evidence>